<evidence type="ECO:0000256" key="6">
    <source>
        <dbReference type="ARBA" id="ARBA00022741"/>
    </source>
</evidence>
<dbReference type="InterPro" id="IPR006070">
    <property type="entry name" value="Sua5-like_dom"/>
</dbReference>
<keyword evidence="4 9" id="KW-0819">tRNA processing</keyword>
<evidence type="ECO:0000256" key="5">
    <source>
        <dbReference type="ARBA" id="ARBA00022695"/>
    </source>
</evidence>
<dbReference type="EMBL" id="LR217737">
    <property type="protein sequence ID" value="VFP88880.1"/>
    <property type="molecule type" value="Genomic_DNA"/>
</dbReference>
<keyword evidence="2 9" id="KW-0963">Cytoplasm</keyword>
<dbReference type="GO" id="GO:0000049">
    <property type="term" value="F:tRNA binding"/>
    <property type="evidence" value="ECO:0007669"/>
    <property type="project" value="TreeGrafter"/>
</dbReference>
<dbReference type="PANTHER" id="PTHR17490:SF18">
    <property type="entry name" value="THREONYLCARBAMOYL-AMP SYNTHASE"/>
    <property type="match status" value="1"/>
</dbReference>
<dbReference type="Pfam" id="PF01300">
    <property type="entry name" value="Sua5_yciO_yrdC"/>
    <property type="match status" value="1"/>
</dbReference>
<reference evidence="11 12" key="1">
    <citation type="submission" date="2019-02" db="EMBL/GenBank/DDBJ databases">
        <authorList>
            <person name="Manzano-Marin A."/>
            <person name="Manzano-Marin A."/>
        </authorList>
    </citation>
    <scope>NUCLEOTIDE SEQUENCE [LARGE SCALE GENOMIC DNA]</scope>
    <source>
        <strain evidence="11 12">ErCipiceae</strain>
    </source>
</reference>
<evidence type="ECO:0000259" key="10">
    <source>
        <dbReference type="PROSITE" id="PS51163"/>
    </source>
</evidence>
<dbReference type="FunFam" id="3.90.870.10:FF:000004">
    <property type="entry name" value="Threonylcarbamoyl-AMP synthase"/>
    <property type="match status" value="1"/>
</dbReference>
<dbReference type="InterPro" id="IPR023535">
    <property type="entry name" value="TC-AMP_synthase"/>
</dbReference>
<dbReference type="InterPro" id="IPR050156">
    <property type="entry name" value="TC-AMP_synthase_SUA5"/>
</dbReference>
<dbReference type="GO" id="GO:0006450">
    <property type="term" value="P:regulation of translational fidelity"/>
    <property type="evidence" value="ECO:0007669"/>
    <property type="project" value="TreeGrafter"/>
</dbReference>
<dbReference type="PANTHER" id="PTHR17490">
    <property type="entry name" value="SUA5"/>
    <property type="match status" value="1"/>
</dbReference>
<proteinExistence type="inferred from homology"/>
<feature type="domain" description="YrdC-like" evidence="10">
    <location>
        <begin position="5"/>
        <end position="188"/>
    </location>
</feature>
<dbReference type="GO" id="GO:0003725">
    <property type="term" value="F:double-stranded RNA binding"/>
    <property type="evidence" value="ECO:0007669"/>
    <property type="project" value="InterPro"/>
</dbReference>
<keyword evidence="7 9" id="KW-0067">ATP-binding</keyword>
<keyword evidence="6 9" id="KW-0547">Nucleotide-binding</keyword>
<evidence type="ECO:0000256" key="8">
    <source>
        <dbReference type="ARBA" id="ARBA00048366"/>
    </source>
</evidence>
<evidence type="ECO:0000256" key="1">
    <source>
        <dbReference type="ARBA" id="ARBA00004496"/>
    </source>
</evidence>
<keyword evidence="3 9" id="KW-0808">Transferase</keyword>
<name>A0A803FUP0_9GAMM</name>
<evidence type="ECO:0000256" key="4">
    <source>
        <dbReference type="ARBA" id="ARBA00022694"/>
    </source>
</evidence>
<dbReference type="GO" id="GO:0005524">
    <property type="term" value="F:ATP binding"/>
    <property type="evidence" value="ECO:0007669"/>
    <property type="project" value="UniProtKB-UniRule"/>
</dbReference>
<evidence type="ECO:0000256" key="7">
    <source>
        <dbReference type="ARBA" id="ARBA00022840"/>
    </source>
</evidence>
<comment type="function">
    <text evidence="9">Required for the formation of a threonylcarbamoyl group on adenosine at position 37 (t(6)A37) in tRNAs that read codons beginning with adenine. Catalyzes the conversion of L-threonine, HCO(3)(-)/CO(2) and ATP to give threonylcarbamoyl-AMP (TC-AMP) as the acyladenylate intermediate, with the release of diphosphate.</text>
</comment>
<dbReference type="HAMAP" id="MF_01852">
    <property type="entry name" value="TsaC"/>
    <property type="match status" value="1"/>
</dbReference>
<organism evidence="11 12">
    <name type="scientific">Candidatus Erwinia haradaeae</name>
    <dbReference type="NCBI Taxonomy" id="1922217"/>
    <lineage>
        <taxon>Bacteria</taxon>
        <taxon>Pseudomonadati</taxon>
        <taxon>Pseudomonadota</taxon>
        <taxon>Gammaproteobacteria</taxon>
        <taxon>Enterobacterales</taxon>
        <taxon>Erwiniaceae</taxon>
        <taxon>Erwinia</taxon>
    </lineage>
</organism>
<dbReference type="OrthoDB" id="9814580at2"/>
<protein>
    <recommendedName>
        <fullName evidence="9">Threonylcarbamoyl-AMP synthase</fullName>
        <shortName evidence="9">TC-AMP synthase</shortName>
        <ecNumber evidence="9">2.7.7.87</ecNumber>
    </recommendedName>
    <alternativeName>
        <fullName evidence="9">L-threonylcarbamoyladenylate synthase</fullName>
    </alternativeName>
    <alternativeName>
        <fullName evidence="9">t(6)A37 threonylcarbamoyladenosine biosynthesis protein TsaC</fullName>
    </alternativeName>
    <alternativeName>
        <fullName evidence="9">tRNA threonylcarbamoyladenosine biosynthesis protein TsaC</fullName>
    </alternativeName>
</protein>
<dbReference type="PROSITE" id="PS51163">
    <property type="entry name" value="YRDC"/>
    <property type="match status" value="1"/>
</dbReference>
<keyword evidence="5 9" id="KW-0548">Nucleotidyltransferase</keyword>
<evidence type="ECO:0000256" key="3">
    <source>
        <dbReference type="ARBA" id="ARBA00022679"/>
    </source>
</evidence>
<accession>A0A803FUP0</accession>
<dbReference type="GO" id="GO:0002949">
    <property type="term" value="P:tRNA threonylcarbamoyladenosine modification"/>
    <property type="evidence" value="ECO:0007669"/>
    <property type="project" value="UniProtKB-UniRule"/>
</dbReference>
<dbReference type="GO" id="GO:0061710">
    <property type="term" value="F:L-threonylcarbamoyladenylate synthase"/>
    <property type="evidence" value="ECO:0007669"/>
    <property type="project" value="UniProtKB-EC"/>
</dbReference>
<dbReference type="InterPro" id="IPR017945">
    <property type="entry name" value="DHBP_synth_RibB-like_a/b_dom"/>
</dbReference>
<dbReference type="GO" id="GO:0005737">
    <property type="term" value="C:cytoplasm"/>
    <property type="evidence" value="ECO:0007669"/>
    <property type="project" value="UniProtKB-SubCell"/>
</dbReference>
<evidence type="ECO:0000313" key="12">
    <source>
        <dbReference type="Proteomes" id="UP000294289"/>
    </source>
</evidence>
<dbReference type="EC" id="2.7.7.87" evidence="9"/>
<dbReference type="Proteomes" id="UP000294289">
    <property type="component" value="Chromosome"/>
</dbReference>
<evidence type="ECO:0000256" key="9">
    <source>
        <dbReference type="HAMAP-Rule" id="MF_01852"/>
    </source>
</evidence>
<sequence>MSPIIYSLMQCAKYISQSMVVAYPTESVFGLGCNPNSQIAVTRLLALKNRSIEKGLILVSANYQQLLPWIADEELSNDQRSSIFVPRPSPVTWVVPSRRTTPFWLTGRFTTIAVRISRHPTVIALCKLCNMPLVSTSANLTGLLPCRFASEVIEKIGNHIPVLMGQTSGFYNPSEIRDLITGELIRSG</sequence>
<dbReference type="Gene3D" id="3.90.870.10">
    <property type="entry name" value="DHBP synthase"/>
    <property type="match status" value="1"/>
</dbReference>
<dbReference type="RefSeq" id="WP_157991260.1">
    <property type="nucleotide sequence ID" value="NZ_LR217737.1"/>
</dbReference>
<gene>
    <name evidence="9 11" type="primary">tsaC</name>
    <name evidence="11" type="ORF">ERCIPICE3303_661</name>
</gene>
<comment type="catalytic activity">
    <reaction evidence="8 9">
        <text>L-threonine + hydrogencarbonate + ATP = L-threonylcarbamoyladenylate + diphosphate + H2O</text>
        <dbReference type="Rhea" id="RHEA:36407"/>
        <dbReference type="ChEBI" id="CHEBI:15377"/>
        <dbReference type="ChEBI" id="CHEBI:17544"/>
        <dbReference type="ChEBI" id="CHEBI:30616"/>
        <dbReference type="ChEBI" id="CHEBI:33019"/>
        <dbReference type="ChEBI" id="CHEBI:57926"/>
        <dbReference type="ChEBI" id="CHEBI:73682"/>
        <dbReference type="EC" id="2.7.7.87"/>
    </reaction>
</comment>
<comment type="subcellular location">
    <subcellularLocation>
        <location evidence="1 9">Cytoplasm</location>
    </subcellularLocation>
</comment>
<dbReference type="SUPFAM" id="SSF55821">
    <property type="entry name" value="YrdC/RibB"/>
    <property type="match status" value="1"/>
</dbReference>
<dbReference type="AlphaFoldDB" id="A0A803FUP0"/>
<evidence type="ECO:0000256" key="2">
    <source>
        <dbReference type="ARBA" id="ARBA00022490"/>
    </source>
</evidence>
<evidence type="ECO:0000313" key="11">
    <source>
        <dbReference type="EMBL" id="VFP88880.1"/>
    </source>
</evidence>
<comment type="similarity">
    <text evidence="9">Belongs to the SUA5 family. TsaC subfamily.</text>
</comment>